<keyword evidence="1" id="KW-0472">Membrane</keyword>
<accession>A0A822YFL0</accession>
<dbReference type="Gene3D" id="3.90.230.10">
    <property type="entry name" value="Creatinase/methionine aminopeptidase superfamily"/>
    <property type="match status" value="1"/>
</dbReference>
<evidence type="ECO:0000256" key="1">
    <source>
        <dbReference type="SAM" id="Phobius"/>
    </source>
</evidence>
<evidence type="ECO:0000313" key="3">
    <source>
        <dbReference type="Proteomes" id="UP000607653"/>
    </source>
</evidence>
<proteinExistence type="predicted"/>
<keyword evidence="1" id="KW-0812">Transmembrane</keyword>
<dbReference type="AlphaFoldDB" id="A0A822YFL0"/>
<feature type="transmembrane region" description="Helical" evidence="1">
    <location>
        <begin position="30"/>
        <end position="52"/>
    </location>
</feature>
<dbReference type="Proteomes" id="UP000607653">
    <property type="component" value="Unassembled WGS sequence"/>
</dbReference>
<keyword evidence="3" id="KW-1185">Reference proteome</keyword>
<reference evidence="2 3" key="1">
    <citation type="journal article" date="2020" name="Mol. Biol. Evol.">
        <title>Distinct Expression and Methylation Patterns for Genes with Different Fates following a Single Whole-Genome Duplication in Flowering Plants.</title>
        <authorList>
            <person name="Shi T."/>
            <person name="Rahmani R.S."/>
            <person name="Gugger P.F."/>
            <person name="Wang M."/>
            <person name="Li H."/>
            <person name="Zhang Y."/>
            <person name="Li Z."/>
            <person name="Wang Q."/>
            <person name="Van de Peer Y."/>
            <person name="Marchal K."/>
            <person name="Chen J."/>
        </authorList>
    </citation>
    <scope>NUCLEOTIDE SEQUENCE [LARGE SCALE GENOMIC DNA]</scope>
    <source>
        <tissue evidence="2">Leaf</tissue>
    </source>
</reference>
<dbReference type="InterPro" id="IPR036005">
    <property type="entry name" value="Creatinase/aminopeptidase-like"/>
</dbReference>
<keyword evidence="1" id="KW-1133">Transmembrane helix</keyword>
<comment type="caution">
    <text evidence="2">The sequence shown here is derived from an EMBL/GenBank/DDBJ whole genome shotgun (WGS) entry which is preliminary data.</text>
</comment>
<protein>
    <submittedName>
        <fullName evidence="2">Uncharacterized protein</fullName>
    </submittedName>
</protein>
<name>A0A822YFL0_NELNU</name>
<organism evidence="2 3">
    <name type="scientific">Nelumbo nucifera</name>
    <name type="common">Sacred lotus</name>
    <dbReference type="NCBI Taxonomy" id="4432"/>
    <lineage>
        <taxon>Eukaryota</taxon>
        <taxon>Viridiplantae</taxon>
        <taxon>Streptophyta</taxon>
        <taxon>Embryophyta</taxon>
        <taxon>Tracheophyta</taxon>
        <taxon>Spermatophyta</taxon>
        <taxon>Magnoliopsida</taxon>
        <taxon>Proteales</taxon>
        <taxon>Nelumbonaceae</taxon>
        <taxon>Nelumbo</taxon>
    </lineage>
</organism>
<sequence>MVISKYQDGITDITRTVHFGKPSAHEKACYTAVSVLSLIISICSFLFLLLYLMTNNC</sequence>
<dbReference type="SUPFAM" id="SSF55920">
    <property type="entry name" value="Creatinase/aminopeptidase"/>
    <property type="match status" value="1"/>
</dbReference>
<dbReference type="EMBL" id="DUZY01000003">
    <property type="protein sequence ID" value="DAD32964.1"/>
    <property type="molecule type" value="Genomic_DNA"/>
</dbReference>
<evidence type="ECO:0000313" key="2">
    <source>
        <dbReference type="EMBL" id="DAD32964.1"/>
    </source>
</evidence>
<gene>
    <name evidence="2" type="ORF">HUJ06_011815</name>
</gene>